<dbReference type="InterPro" id="IPR006218">
    <property type="entry name" value="DAHP1/KDSA"/>
</dbReference>
<dbReference type="Pfam" id="PF18152">
    <property type="entry name" value="DAHP_snth_FXD"/>
    <property type="match status" value="1"/>
</dbReference>
<organism evidence="4 5">
    <name type="scientific">Xylanibacillus composti</name>
    <dbReference type="NCBI Taxonomy" id="1572762"/>
    <lineage>
        <taxon>Bacteria</taxon>
        <taxon>Bacillati</taxon>
        <taxon>Bacillota</taxon>
        <taxon>Bacilli</taxon>
        <taxon>Bacillales</taxon>
        <taxon>Paenibacillaceae</taxon>
        <taxon>Xylanibacillus</taxon>
    </lineage>
</organism>
<protein>
    <submittedName>
        <fullName evidence="4">3-deoxy-7-phosphoheptulonate synthase</fullName>
    </submittedName>
</protein>
<keyword evidence="1" id="KW-0808">Transferase</keyword>
<dbReference type="PANTHER" id="PTHR43018">
    <property type="entry name" value="PHOSPHO-2-DEHYDRO-3-DEOXYHEPTONATE ALDOLASE"/>
    <property type="match status" value="1"/>
</dbReference>
<evidence type="ECO:0000259" key="3">
    <source>
        <dbReference type="Pfam" id="PF18152"/>
    </source>
</evidence>
<proteinExistence type="predicted"/>
<dbReference type="InterPro" id="IPR013785">
    <property type="entry name" value="Aldolase_TIM"/>
</dbReference>
<dbReference type="NCBIfam" id="NF006421">
    <property type="entry name" value="PRK08673.1"/>
    <property type="match status" value="1"/>
</dbReference>
<dbReference type="GO" id="GO:0016740">
    <property type="term" value="F:transferase activity"/>
    <property type="evidence" value="ECO:0007669"/>
    <property type="project" value="UniProtKB-KW"/>
</dbReference>
<dbReference type="PANTHER" id="PTHR43018:SF2">
    <property type="entry name" value="PHOSPHO-2-DEHYDRO-3-DEOXYHEPTONATE ALDOLASE"/>
    <property type="match status" value="1"/>
</dbReference>
<evidence type="ECO:0000256" key="1">
    <source>
        <dbReference type="ARBA" id="ARBA00022679"/>
    </source>
</evidence>
<dbReference type="EMBL" id="BOVK01000056">
    <property type="protein sequence ID" value="GIQ70722.1"/>
    <property type="molecule type" value="Genomic_DNA"/>
</dbReference>
<dbReference type="GO" id="GO:0016832">
    <property type="term" value="F:aldehyde-lyase activity"/>
    <property type="evidence" value="ECO:0007669"/>
    <property type="project" value="InterPro"/>
</dbReference>
<dbReference type="NCBIfam" id="NF009239">
    <property type="entry name" value="PRK12595.1"/>
    <property type="match status" value="1"/>
</dbReference>
<dbReference type="GO" id="GO:0009073">
    <property type="term" value="P:aromatic amino acid family biosynthetic process"/>
    <property type="evidence" value="ECO:0007669"/>
    <property type="project" value="InterPro"/>
</dbReference>
<feature type="domain" description="DAHP synthase ferredoxin-like" evidence="3">
    <location>
        <begin position="1"/>
        <end position="67"/>
    </location>
</feature>
<sequence length="365" mass="39627">MIAITSSHISDERIEEIVQHIEKFGVAAHVSKGTDRTVIGIIGKADPALAEQLRAMKDVENVIKISKSYKLASRDFHPDNTVIKIKDVEIGGDQLVVMGGPCAVESPEQIDLIARLVKAAGGQVLRGGAFKPRTGPYSFQGVGVEGLEMMAEAGRKHGLLTITEVMTPEYVDICAEHADILQVGTRNMQNFDLLRKLGTIQTPVLLKRGFSATYDEFLNAAEYILAGGNPNVMLCERGIRTFETYTRNTLDLSAVPVLQSLSHLPVIADPSHGTGRRELVEPMCRASVAAGADGLIIEMHNDPDNSMTGDGVQSLFPDQFANLLVDLEKLAEVLGRKFDTPKQRIVRGADEASWLTEDELAAAGR</sequence>
<reference evidence="4" key="1">
    <citation type="submission" date="2021-04" db="EMBL/GenBank/DDBJ databases">
        <title>Draft genome sequence of Xylanibacillus composti strain K13.</title>
        <authorList>
            <person name="Uke A."/>
            <person name="Chhe C."/>
            <person name="Baramee S."/>
            <person name="Kosugi A."/>
        </authorList>
    </citation>
    <scope>NUCLEOTIDE SEQUENCE</scope>
    <source>
        <strain evidence="4">K13</strain>
    </source>
</reference>
<feature type="domain" description="DAHP synthetase I/KDSA" evidence="2">
    <location>
        <begin position="81"/>
        <end position="329"/>
    </location>
</feature>
<dbReference type="InterPro" id="IPR052899">
    <property type="entry name" value="Class-I_DAHP_synthase"/>
</dbReference>
<accession>A0A8J4H6Q5</accession>
<dbReference type="SUPFAM" id="SSF51569">
    <property type="entry name" value="Aldolase"/>
    <property type="match status" value="1"/>
</dbReference>
<name>A0A8J4H6Q5_9BACL</name>
<dbReference type="Gene3D" id="3.20.20.70">
    <property type="entry name" value="Aldolase class I"/>
    <property type="match status" value="1"/>
</dbReference>
<dbReference type="NCBIfam" id="TIGR01361">
    <property type="entry name" value="DAHP_synth_Bsub"/>
    <property type="match status" value="1"/>
</dbReference>
<evidence type="ECO:0000313" key="5">
    <source>
        <dbReference type="Proteomes" id="UP000677918"/>
    </source>
</evidence>
<dbReference type="Pfam" id="PF00793">
    <property type="entry name" value="DAHP_synth_1"/>
    <property type="match status" value="1"/>
</dbReference>
<evidence type="ECO:0000313" key="4">
    <source>
        <dbReference type="EMBL" id="GIQ70722.1"/>
    </source>
</evidence>
<dbReference type="InterPro" id="IPR006268">
    <property type="entry name" value="DAHP_syn_2"/>
</dbReference>
<dbReference type="RefSeq" id="WP_213413538.1">
    <property type="nucleotide sequence ID" value="NZ_BOVK01000056.1"/>
</dbReference>
<dbReference type="InterPro" id="IPR041071">
    <property type="entry name" value="DAHP_snth_FXD"/>
</dbReference>
<dbReference type="Proteomes" id="UP000677918">
    <property type="component" value="Unassembled WGS sequence"/>
</dbReference>
<gene>
    <name evidence="4" type="primary">aroF2</name>
    <name evidence="4" type="ORF">XYCOK13_35460</name>
</gene>
<comment type="caution">
    <text evidence="4">The sequence shown here is derived from an EMBL/GenBank/DDBJ whole genome shotgun (WGS) entry which is preliminary data.</text>
</comment>
<dbReference type="Gene3D" id="3.30.70.1140">
    <property type="entry name" value="Phospho-2-dehydro-3-deoxyheptonate aldolase, domain 1"/>
    <property type="match status" value="1"/>
</dbReference>
<dbReference type="AlphaFoldDB" id="A0A8J4H6Q5"/>
<evidence type="ECO:0000259" key="2">
    <source>
        <dbReference type="Pfam" id="PF00793"/>
    </source>
</evidence>
<keyword evidence="5" id="KW-1185">Reference proteome</keyword>